<proteinExistence type="predicted"/>
<protein>
    <submittedName>
        <fullName evidence="1">Uncharacterized protein</fullName>
    </submittedName>
</protein>
<evidence type="ECO:0000313" key="2">
    <source>
        <dbReference type="Proteomes" id="UP001066276"/>
    </source>
</evidence>
<dbReference type="EMBL" id="JANPWB010000012">
    <property type="protein sequence ID" value="KAJ1116256.1"/>
    <property type="molecule type" value="Genomic_DNA"/>
</dbReference>
<dbReference type="AlphaFoldDB" id="A0AAV7NJS5"/>
<sequence>HNTACQTWPCNAMPNQMLFPHTCCIMHFQDIINQRPDFVLSYHFNIQHTTF</sequence>
<keyword evidence="2" id="KW-1185">Reference proteome</keyword>
<gene>
    <name evidence="1" type="ORF">NDU88_004472</name>
</gene>
<feature type="non-terminal residue" evidence="1">
    <location>
        <position position="1"/>
    </location>
</feature>
<accession>A0AAV7NJS5</accession>
<evidence type="ECO:0000313" key="1">
    <source>
        <dbReference type="EMBL" id="KAJ1116256.1"/>
    </source>
</evidence>
<organism evidence="1 2">
    <name type="scientific">Pleurodeles waltl</name>
    <name type="common">Iberian ribbed newt</name>
    <dbReference type="NCBI Taxonomy" id="8319"/>
    <lineage>
        <taxon>Eukaryota</taxon>
        <taxon>Metazoa</taxon>
        <taxon>Chordata</taxon>
        <taxon>Craniata</taxon>
        <taxon>Vertebrata</taxon>
        <taxon>Euteleostomi</taxon>
        <taxon>Amphibia</taxon>
        <taxon>Batrachia</taxon>
        <taxon>Caudata</taxon>
        <taxon>Salamandroidea</taxon>
        <taxon>Salamandridae</taxon>
        <taxon>Pleurodelinae</taxon>
        <taxon>Pleurodeles</taxon>
    </lineage>
</organism>
<reference evidence="1" key="1">
    <citation type="journal article" date="2022" name="bioRxiv">
        <title>Sequencing and chromosome-scale assembly of the giantPleurodeles waltlgenome.</title>
        <authorList>
            <person name="Brown T."/>
            <person name="Elewa A."/>
            <person name="Iarovenko S."/>
            <person name="Subramanian E."/>
            <person name="Araus A.J."/>
            <person name="Petzold A."/>
            <person name="Susuki M."/>
            <person name="Suzuki K.-i.T."/>
            <person name="Hayashi T."/>
            <person name="Toyoda A."/>
            <person name="Oliveira C."/>
            <person name="Osipova E."/>
            <person name="Leigh N.D."/>
            <person name="Simon A."/>
            <person name="Yun M.H."/>
        </authorList>
    </citation>
    <scope>NUCLEOTIDE SEQUENCE</scope>
    <source>
        <strain evidence="1">20211129_DDA</strain>
        <tissue evidence="1">Liver</tissue>
    </source>
</reference>
<comment type="caution">
    <text evidence="1">The sequence shown here is derived from an EMBL/GenBank/DDBJ whole genome shotgun (WGS) entry which is preliminary data.</text>
</comment>
<dbReference type="Proteomes" id="UP001066276">
    <property type="component" value="Chromosome 8"/>
</dbReference>
<name>A0AAV7NJS5_PLEWA</name>